<protein>
    <submittedName>
        <fullName evidence="1">Uncharacterized protein</fullName>
    </submittedName>
</protein>
<keyword evidence="2" id="KW-1185">Reference proteome</keyword>
<gene>
    <name evidence="1" type="ORF">PSON_ATCC_30995.1.T2480014</name>
</gene>
<organism evidence="1 2">
    <name type="scientific">Paramecium sonneborni</name>
    <dbReference type="NCBI Taxonomy" id="65129"/>
    <lineage>
        <taxon>Eukaryota</taxon>
        <taxon>Sar</taxon>
        <taxon>Alveolata</taxon>
        <taxon>Ciliophora</taxon>
        <taxon>Intramacronucleata</taxon>
        <taxon>Oligohymenophorea</taxon>
        <taxon>Peniculida</taxon>
        <taxon>Parameciidae</taxon>
        <taxon>Paramecium</taxon>
    </lineage>
</organism>
<evidence type="ECO:0000313" key="2">
    <source>
        <dbReference type="Proteomes" id="UP000692954"/>
    </source>
</evidence>
<evidence type="ECO:0000313" key="1">
    <source>
        <dbReference type="EMBL" id="CAD8129879.1"/>
    </source>
</evidence>
<sequence>MILKSNLQFQYLQNYLIAYKILLNFKTFVSNPVLKVGIKSNHIVNLQNNPLNSNEANLELKSPNQFSDNQQLRLLRALLQHISVYLLLEAI</sequence>
<proteinExistence type="predicted"/>
<accession>A0A8S1RRX1</accession>
<dbReference type="Proteomes" id="UP000692954">
    <property type="component" value="Unassembled WGS sequence"/>
</dbReference>
<dbReference type="AlphaFoldDB" id="A0A8S1RRX1"/>
<reference evidence="1" key="1">
    <citation type="submission" date="2021-01" db="EMBL/GenBank/DDBJ databases">
        <authorList>
            <consortium name="Genoscope - CEA"/>
            <person name="William W."/>
        </authorList>
    </citation>
    <scope>NUCLEOTIDE SEQUENCE</scope>
</reference>
<comment type="caution">
    <text evidence="1">The sequence shown here is derived from an EMBL/GenBank/DDBJ whole genome shotgun (WGS) entry which is preliminary data.</text>
</comment>
<dbReference type="EMBL" id="CAJJDN010000248">
    <property type="protein sequence ID" value="CAD8129879.1"/>
    <property type="molecule type" value="Genomic_DNA"/>
</dbReference>
<name>A0A8S1RRX1_9CILI</name>